<proteinExistence type="predicted"/>
<reference evidence="1" key="1">
    <citation type="submission" date="2017-02" db="EMBL/GenBank/DDBJ databases">
        <title>Haemophilus influenzae in COPD genome sequencing project.</title>
        <authorList>
            <person name="Murphy T.F."/>
            <person name="Kong Y."/>
            <person name="Nadendla S."/>
            <person name="Tettelin H."/>
            <person name="Pettigrew M."/>
        </authorList>
    </citation>
    <scope>NUCLEOTIDE SEQUENCE [LARGE SCALE GENOMIC DNA]</scope>
    <source>
        <strain evidence="1">84P15H4</strain>
    </source>
</reference>
<name>A0A2S9S0A6_HAEIF</name>
<organism evidence="1">
    <name type="scientific">Haemophilus influenzae</name>
    <dbReference type="NCBI Taxonomy" id="727"/>
    <lineage>
        <taxon>Bacteria</taxon>
        <taxon>Pseudomonadati</taxon>
        <taxon>Pseudomonadota</taxon>
        <taxon>Gammaproteobacteria</taxon>
        <taxon>Pasteurellales</taxon>
        <taxon>Pasteurellaceae</taxon>
        <taxon>Haemophilus</taxon>
    </lineage>
</organism>
<evidence type="ECO:0000313" key="1">
    <source>
        <dbReference type="EMBL" id="PRK64587.1"/>
    </source>
</evidence>
<gene>
    <name evidence="1" type="ORF">BV163_01388</name>
</gene>
<accession>A0A2S9S0A6</accession>
<comment type="caution">
    <text evidence="1">The sequence shown here is derived from an EMBL/GenBank/DDBJ whole genome shotgun (WGS) entry which is preliminary data.</text>
</comment>
<protein>
    <submittedName>
        <fullName evidence="1">Uncharacterized protein</fullName>
    </submittedName>
</protein>
<sequence>MVFNVDEISIFAKRTRLKSIPALDCIPPDDLNLGSVIKIKNRNNNENYRGHAPDVITVEESVEQILELIQAARTNTE</sequence>
<dbReference type="EMBL" id="MZHU01000052">
    <property type="protein sequence ID" value="PRK64587.1"/>
    <property type="molecule type" value="Genomic_DNA"/>
</dbReference>
<dbReference type="RefSeq" id="WP_105886954.1">
    <property type="nucleotide sequence ID" value="NZ_CP089175.1"/>
</dbReference>
<dbReference type="AlphaFoldDB" id="A0A2S9S0A6"/>